<evidence type="ECO:0000256" key="1">
    <source>
        <dbReference type="SAM" id="MobiDB-lite"/>
    </source>
</evidence>
<feature type="compositionally biased region" description="Basic and acidic residues" evidence="1">
    <location>
        <begin position="1395"/>
        <end position="1409"/>
    </location>
</feature>
<name>A0A8E5MLD3_USTVR</name>
<protein>
    <submittedName>
        <fullName evidence="2">Uncharacterized protein</fullName>
    </submittedName>
</protein>
<feature type="compositionally biased region" description="Basic and acidic residues" evidence="1">
    <location>
        <begin position="711"/>
        <end position="721"/>
    </location>
</feature>
<feature type="compositionally biased region" description="Low complexity" evidence="1">
    <location>
        <begin position="271"/>
        <end position="283"/>
    </location>
</feature>
<feature type="compositionally biased region" description="Acidic residues" evidence="1">
    <location>
        <begin position="1001"/>
        <end position="1010"/>
    </location>
</feature>
<feature type="compositionally biased region" description="Basic and acidic residues" evidence="1">
    <location>
        <begin position="617"/>
        <end position="640"/>
    </location>
</feature>
<feature type="region of interest" description="Disordered" evidence="1">
    <location>
        <begin position="1485"/>
        <end position="1527"/>
    </location>
</feature>
<dbReference type="PANTHER" id="PTHR48125">
    <property type="entry name" value="LP07818P1"/>
    <property type="match status" value="1"/>
</dbReference>
<feature type="compositionally biased region" description="Polar residues" evidence="1">
    <location>
        <begin position="1131"/>
        <end position="1150"/>
    </location>
</feature>
<feature type="region of interest" description="Disordered" evidence="1">
    <location>
        <begin position="469"/>
        <end position="526"/>
    </location>
</feature>
<feature type="compositionally biased region" description="Basic and acidic residues" evidence="1">
    <location>
        <begin position="1377"/>
        <end position="1387"/>
    </location>
</feature>
<feature type="region of interest" description="Disordered" evidence="1">
    <location>
        <begin position="541"/>
        <end position="567"/>
    </location>
</feature>
<feature type="compositionally biased region" description="Acidic residues" evidence="1">
    <location>
        <begin position="768"/>
        <end position="777"/>
    </location>
</feature>
<keyword evidence="3" id="KW-1185">Reference proteome</keyword>
<accession>A0A8E5MLD3</accession>
<dbReference type="Proteomes" id="UP000027002">
    <property type="component" value="Chromosome 7"/>
</dbReference>
<evidence type="ECO:0000313" key="3">
    <source>
        <dbReference type="Proteomes" id="UP000027002"/>
    </source>
</evidence>
<feature type="region of interest" description="Disordered" evidence="1">
    <location>
        <begin position="1"/>
        <end position="219"/>
    </location>
</feature>
<feature type="compositionally biased region" description="Acidic residues" evidence="1">
    <location>
        <begin position="1282"/>
        <end position="1291"/>
    </location>
</feature>
<feature type="region of interest" description="Disordered" evidence="1">
    <location>
        <begin position="684"/>
        <end position="1454"/>
    </location>
</feature>
<feature type="compositionally biased region" description="Basic and acidic residues" evidence="1">
    <location>
        <begin position="821"/>
        <end position="833"/>
    </location>
</feature>
<feature type="compositionally biased region" description="Pro residues" evidence="1">
    <location>
        <begin position="75"/>
        <end position="87"/>
    </location>
</feature>
<reference evidence="2" key="1">
    <citation type="submission" date="2020-03" db="EMBL/GenBank/DDBJ databases">
        <title>A mixture of massive structural variations and highly conserved coding sequences in Ustilaginoidea virens genome.</title>
        <authorList>
            <person name="Zhang K."/>
            <person name="Zhao Z."/>
            <person name="Zhang Z."/>
            <person name="Li Y."/>
            <person name="Hsiang T."/>
            <person name="Sun W."/>
        </authorList>
    </citation>
    <scope>NUCLEOTIDE SEQUENCE</scope>
    <source>
        <strain evidence="2">UV-8b</strain>
    </source>
</reference>
<dbReference type="OrthoDB" id="3946221at2759"/>
<feature type="compositionally biased region" description="Acidic residues" evidence="1">
    <location>
        <begin position="839"/>
        <end position="862"/>
    </location>
</feature>
<evidence type="ECO:0000313" key="2">
    <source>
        <dbReference type="EMBL" id="QUC23811.1"/>
    </source>
</evidence>
<dbReference type="RefSeq" id="XP_043001484.1">
    <property type="nucleotide sequence ID" value="XM_043145549.1"/>
</dbReference>
<feature type="region of interest" description="Disordered" evidence="1">
    <location>
        <begin position="231"/>
        <end position="332"/>
    </location>
</feature>
<proteinExistence type="predicted"/>
<feature type="compositionally biased region" description="Polar residues" evidence="1">
    <location>
        <begin position="1063"/>
        <end position="1088"/>
    </location>
</feature>
<dbReference type="EMBL" id="CP072759">
    <property type="protein sequence ID" value="QUC23811.1"/>
    <property type="molecule type" value="Genomic_DNA"/>
</dbReference>
<feature type="compositionally biased region" description="Basic and acidic residues" evidence="1">
    <location>
        <begin position="46"/>
        <end position="57"/>
    </location>
</feature>
<feature type="compositionally biased region" description="Polar residues" evidence="1">
    <location>
        <begin position="1485"/>
        <end position="1498"/>
    </location>
</feature>
<feature type="compositionally biased region" description="Polar residues" evidence="1">
    <location>
        <begin position="1044"/>
        <end position="1055"/>
    </location>
</feature>
<feature type="compositionally biased region" description="Low complexity" evidence="1">
    <location>
        <begin position="948"/>
        <end position="958"/>
    </location>
</feature>
<sequence length="1690" mass="184956">MSSPDPLNDSTMVDLVSFPPSSATRRITRSQSSQQFLPLGASPRKPSSESHAGDRMSESNVGSGARRKLFQQPTSPSPSPSPSPSASPTPVRQRKSRTTTTTVPLRQSIEDEDGSTRQKTRGRQRISNGTPMPGAGTKRRADTPVRRTPRRPRTMTDAEVNESRLEASAQDAPTARRSLRARKNSIAAAASSEVETSNTPRPSTTARRGRRRRQALAPEELLELADEVGDISLDMTQLPPVTSDDEVDLVRAPSESTDDEAANPPPPASPPAMNAPSSPSPANGEAVVPDSDIWIASLSDEAMPPRPSTRARDAIPESSSPRFPSMDEMHMHHGRPEFETSQADDYGDYGYGDFAAPLNDRSSVDEPLRDHAQGAVAAKTTDFGSTPLGHGDHSSIDGLADNEMHVPVSIGATAYDTIAQGEEFSMIFMDSIQSLQPNFNSSVHPVGHEELGDETSLIISNTLESLRQRVDQEEAPDESMLQAGEDAQPAPAERQTTPTRQSLSPSTRTSPRFSRSPRKTITSSPLRHRVLRYIAIQAEESATAQANQDHEARSSPPSGSRALTADDQHHKEISSYEDSFSEIPEAVLTAATPRRAQASTSYDDLDDEVDQAQLEEPQDKEMAGEEAHRHGDAESTTEERVEIARAHDDGDVQYPDLSRSMIRHQHMESKQVVGPAHEVRVNEYEEDEGLEEEQAEHQAFRNQGLLIDWSNESRNDKRSQEIEVDELEQSDQHVAAPAAAQYDQDQFQGAVDENRQGAVDDAAVEGTGEYELEAEGEDVARMPPQAQADYSLDYSLREEHAEEQMVDSQEQEGDATSSVDSSHEEEQNDDQKQTRAVQEQDEYEEVSVHDDIEDDVMEEAEMQDGNGVAVSAASTAARPGLARLPTPDDTPPQAEVQAADSAGGKSSNRGSLPPSRLRYSPVSPGRLSGVARDASERLESSSPPPSRPKSSPRYPSLLVDVAQPLVQARKPTEDALFVPGEPVPGRGHEQNSEAEPKTEAEPEPEPEPEPEFERQNVDEDMDDQQPHSDEQGQLPDEDDGDVSTRPQQPRESVTAESFRRSLDTTPPHQISSPVQEPQSLQHETTLQKTLRPHLSAIVRAGQVLQSITSDPPSPEGQEKQLGSPFKRSGSKESWNGSRDSQTSHRTSRSPLQPRAGAQTAATRISPAGQDASAASPIKPGRPVVSGSPGQSQEPLPERDDESPATSSPASSMRVTPPSDGAMSWIAREGPISPSLRGDNSLREAARLPERQTASPAAAQRAVQQPSEAAQEPPREAAPDRDVPDDETDIWELEAQRETPRPPRQQSFGKRVPTSNHRRGAIPSPWTKRSVQRPAASRMISQAVPDLSHLTEEPTVGPEQGSQSSEPDEYSRLAQRQQQEEREAREAEAAAAAKRAAQDAEPAGKGRRFDLSSFFSSPTAIPGMLAQKLMRPSQASTQMSMADKAPPVVPTSSMFPQIPQREFRPDSSAKSMLMQLSHADIHRWTQQTSNASEASSDFQQPLLRPLPPKNASPAKSALRSPLKPHTPGRVVEFTSSVLSPGGQARARHDRLLSAFSLHSDARAPASATEPEDQADSDTQDVYMEDAPPLAKQQPLSQTTWTRQHWLLLDELLQMRRKAPFGIRYARRADRYLGKTVKSHGEAMILERWHLDCVDAFRAEVGGWDEAALAKRLFALILGEERRGRRQRVMFH</sequence>
<dbReference type="PANTHER" id="PTHR48125:SF12">
    <property type="entry name" value="AT HOOK TRANSCRIPTION FACTOR FAMILY-RELATED"/>
    <property type="match status" value="1"/>
</dbReference>
<feature type="compositionally biased region" description="Polar residues" evidence="1">
    <location>
        <begin position="19"/>
        <end position="36"/>
    </location>
</feature>
<feature type="compositionally biased region" description="Polar residues" evidence="1">
    <location>
        <begin position="1"/>
        <end position="11"/>
    </location>
</feature>
<feature type="compositionally biased region" description="Acidic residues" evidence="1">
    <location>
        <begin position="684"/>
        <end position="694"/>
    </location>
</feature>
<feature type="region of interest" description="Disordered" evidence="1">
    <location>
        <begin position="615"/>
        <end position="640"/>
    </location>
</feature>
<gene>
    <name evidence="2" type="ORF">UV8b_08052</name>
</gene>
<feature type="compositionally biased region" description="Polar residues" evidence="1">
    <location>
        <begin position="1203"/>
        <end position="1213"/>
    </location>
</feature>
<feature type="compositionally biased region" description="Basic and acidic residues" evidence="1">
    <location>
        <begin position="1272"/>
        <end position="1281"/>
    </location>
</feature>
<dbReference type="KEGG" id="uvi:66068829"/>
<feature type="compositionally biased region" description="Basic and acidic residues" evidence="1">
    <location>
        <begin position="1239"/>
        <end position="1249"/>
    </location>
</feature>
<feature type="compositionally biased region" description="Basic and acidic residues" evidence="1">
    <location>
        <begin position="986"/>
        <end position="1000"/>
    </location>
</feature>
<feature type="compositionally biased region" description="Low complexity" evidence="1">
    <location>
        <begin position="496"/>
        <end position="514"/>
    </location>
</feature>
<organism evidence="2 3">
    <name type="scientific">Ustilaginoidea virens</name>
    <name type="common">Rice false smut fungus</name>
    <name type="synonym">Villosiclava virens</name>
    <dbReference type="NCBI Taxonomy" id="1159556"/>
    <lineage>
        <taxon>Eukaryota</taxon>
        <taxon>Fungi</taxon>
        <taxon>Dikarya</taxon>
        <taxon>Ascomycota</taxon>
        <taxon>Pezizomycotina</taxon>
        <taxon>Sordariomycetes</taxon>
        <taxon>Hypocreomycetidae</taxon>
        <taxon>Hypocreales</taxon>
        <taxon>Clavicipitaceae</taxon>
        <taxon>Ustilaginoidea</taxon>
    </lineage>
</organism>
<dbReference type="GeneID" id="66068829"/>
<feature type="compositionally biased region" description="Low complexity" evidence="1">
    <location>
        <begin position="732"/>
        <end position="750"/>
    </location>
</feature>